<dbReference type="Gene3D" id="1.10.10.60">
    <property type="entry name" value="Homeodomain-like"/>
    <property type="match status" value="1"/>
</dbReference>
<proteinExistence type="predicted"/>
<comment type="subcellular location">
    <subcellularLocation>
        <location evidence="1">Nucleus</location>
    </subcellularLocation>
</comment>
<dbReference type="AlphaFoldDB" id="A0ABD2YDX7"/>
<dbReference type="FunFam" id="1.10.10.60:FF:000002">
    <property type="entry name" value="Myb family transcription factor"/>
    <property type="match status" value="1"/>
</dbReference>
<gene>
    <name evidence="8" type="ORF">ACH5RR_035079</name>
</gene>
<comment type="caution">
    <text evidence="8">The sequence shown here is derived from an EMBL/GenBank/DDBJ whole genome shotgun (WGS) entry which is preliminary data.</text>
</comment>
<keyword evidence="4" id="KW-0805">Transcription regulation</keyword>
<evidence type="ECO:0000256" key="6">
    <source>
        <dbReference type="ARBA" id="ARBA00023242"/>
    </source>
</evidence>
<dbReference type="InterPro" id="IPR001005">
    <property type="entry name" value="SANT/Myb"/>
</dbReference>
<evidence type="ECO:0000313" key="9">
    <source>
        <dbReference type="Proteomes" id="UP001630127"/>
    </source>
</evidence>
<evidence type="ECO:0000256" key="2">
    <source>
        <dbReference type="ARBA" id="ARBA00022473"/>
    </source>
</evidence>
<name>A0ABD2YDX7_9GENT</name>
<evidence type="ECO:0000256" key="4">
    <source>
        <dbReference type="ARBA" id="ARBA00023015"/>
    </source>
</evidence>
<dbReference type="InterPro" id="IPR009057">
    <property type="entry name" value="Homeodomain-like_sf"/>
</dbReference>
<protein>
    <recommendedName>
        <fullName evidence="7">Myb-like domain-containing protein</fullName>
    </recommendedName>
</protein>
<evidence type="ECO:0000256" key="3">
    <source>
        <dbReference type="ARBA" id="ARBA00022782"/>
    </source>
</evidence>
<dbReference type="PANTHER" id="PTHR31496:SF25">
    <property type="entry name" value="TRANSCRIPTION FACTOR KAN3-RELATED"/>
    <property type="match status" value="1"/>
</dbReference>
<dbReference type="GO" id="GO:0030154">
    <property type="term" value="P:cell differentiation"/>
    <property type="evidence" value="ECO:0007669"/>
    <property type="project" value="UniProtKB-KW"/>
</dbReference>
<feature type="domain" description="Myb-like" evidence="7">
    <location>
        <begin position="136"/>
        <end position="187"/>
    </location>
</feature>
<evidence type="ECO:0000313" key="8">
    <source>
        <dbReference type="EMBL" id="KAL3505238.1"/>
    </source>
</evidence>
<dbReference type="Proteomes" id="UP001630127">
    <property type="component" value="Unassembled WGS sequence"/>
</dbReference>
<keyword evidence="6" id="KW-0539">Nucleus</keyword>
<keyword evidence="5" id="KW-0804">Transcription</keyword>
<keyword evidence="2" id="KW-0217">Developmental protein</keyword>
<evidence type="ECO:0000256" key="5">
    <source>
        <dbReference type="ARBA" id="ARBA00023163"/>
    </source>
</evidence>
<dbReference type="PANTHER" id="PTHR31496">
    <property type="entry name" value="TRANSCRIPTION FACTOR KAN2-RELATED"/>
    <property type="match status" value="1"/>
</dbReference>
<dbReference type="InterPro" id="IPR044847">
    <property type="entry name" value="KAN_fam"/>
</dbReference>
<reference evidence="8 9" key="1">
    <citation type="submission" date="2024-11" db="EMBL/GenBank/DDBJ databases">
        <title>A near-complete genome assembly of Cinchona calisaya.</title>
        <authorList>
            <person name="Lian D.C."/>
            <person name="Zhao X.W."/>
            <person name="Wei L."/>
        </authorList>
    </citation>
    <scope>NUCLEOTIDE SEQUENCE [LARGE SCALE GENOMIC DNA]</scope>
    <source>
        <tissue evidence="8">Nenye</tissue>
    </source>
</reference>
<keyword evidence="3" id="KW-0221">Differentiation</keyword>
<dbReference type="InterPro" id="IPR006447">
    <property type="entry name" value="Myb_dom_plants"/>
</dbReference>
<keyword evidence="9" id="KW-1185">Reference proteome</keyword>
<accession>A0ABD2YDX7</accession>
<evidence type="ECO:0000256" key="1">
    <source>
        <dbReference type="ARBA" id="ARBA00004123"/>
    </source>
</evidence>
<evidence type="ECO:0000259" key="7">
    <source>
        <dbReference type="Pfam" id="PF00249"/>
    </source>
</evidence>
<dbReference type="NCBIfam" id="TIGR01557">
    <property type="entry name" value="myb_SHAQKYF"/>
    <property type="match status" value="1"/>
</dbReference>
<organism evidence="8 9">
    <name type="scientific">Cinchona calisaya</name>
    <dbReference type="NCBI Taxonomy" id="153742"/>
    <lineage>
        <taxon>Eukaryota</taxon>
        <taxon>Viridiplantae</taxon>
        <taxon>Streptophyta</taxon>
        <taxon>Embryophyta</taxon>
        <taxon>Tracheophyta</taxon>
        <taxon>Spermatophyta</taxon>
        <taxon>Magnoliopsida</taxon>
        <taxon>eudicotyledons</taxon>
        <taxon>Gunneridae</taxon>
        <taxon>Pentapetalae</taxon>
        <taxon>asterids</taxon>
        <taxon>lamiids</taxon>
        <taxon>Gentianales</taxon>
        <taxon>Rubiaceae</taxon>
        <taxon>Cinchonoideae</taxon>
        <taxon>Cinchoneae</taxon>
        <taxon>Cinchona</taxon>
    </lineage>
</organism>
<sequence length="353" mass="38752">MLSNSNSNVMWNNTGSTFTDLSLHISSPSFKNCDFKEKGSDGLMKNSYSSDRSSTTDSGSCGSDLSHENGTLSYASVDPTLSLGFVMAISNPLSIQTPRSFHPYGYHYQPQIHGRDFKRNSRMMNNGLKRSVRSPRMRWTSTLHAHFVHAVQLLGGHERATPKSVLELMNVKDLTLAHVKSHLQMYRTVKSTDKGTAGPTVEGQTDIVLSQRTGILEVNQAGSSCEKADSKASNSISIPLLSSSTTLPTTLQNAQRYLCALSPRTNMWCHPSQENPLSCYQLGPIATMGAGMETVHQMFENKEKKVDYNSTTNRSALASSDKLLNLEFTLGRSSGQMDHTGNNTSDLTINLKC</sequence>
<dbReference type="Pfam" id="PF00249">
    <property type="entry name" value="Myb_DNA-binding"/>
    <property type="match status" value="1"/>
</dbReference>
<dbReference type="SUPFAM" id="SSF46689">
    <property type="entry name" value="Homeodomain-like"/>
    <property type="match status" value="1"/>
</dbReference>
<dbReference type="GO" id="GO:0005634">
    <property type="term" value="C:nucleus"/>
    <property type="evidence" value="ECO:0007669"/>
    <property type="project" value="UniProtKB-SubCell"/>
</dbReference>
<dbReference type="EMBL" id="JBJUIK010000014">
    <property type="protein sequence ID" value="KAL3505238.1"/>
    <property type="molecule type" value="Genomic_DNA"/>
</dbReference>